<dbReference type="InterPro" id="IPR027304">
    <property type="entry name" value="Trigger_fact/SurA_dom_sf"/>
</dbReference>
<dbReference type="Gene3D" id="1.10.4030.10">
    <property type="entry name" value="Porin chaperone SurA, peptide-binding domain"/>
    <property type="match status" value="1"/>
</dbReference>
<evidence type="ECO:0000313" key="8">
    <source>
        <dbReference type="EMBL" id="OSM05262.1"/>
    </source>
</evidence>
<evidence type="ECO:0000256" key="1">
    <source>
        <dbReference type="ARBA" id="ARBA00022729"/>
    </source>
</evidence>
<dbReference type="Pfam" id="PF09312">
    <property type="entry name" value="SurA_N"/>
    <property type="match status" value="1"/>
</dbReference>
<name>A0A1Y2K6I3_9PROT</name>
<keyword evidence="1" id="KW-0732">Signal</keyword>
<dbReference type="InterPro" id="IPR000297">
    <property type="entry name" value="PPIase_PpiC"/>
</dbReference>
<evidence type="ECO:0000259" key="7">
    <source>
        <dbReference type="PROSITE" id="PS50198"/>
    </source>
</evidence>
<evidence type="ECO:0000256" key="2">
    <source>
        <dbReference type="ARBA" id="ARBA00022764"/>
    </source>
</evidence>
<keyword evidence="4" id="KW-0143">Chaperone</keyword>
<evidence type="ECO:0000256" key="4">
    <source>
        <dbReference type="ARBA" id="ARBA00023186"/>
    </source>
</evidence>
<dbReference type="EMBL" id="LVJN01000018">
    <property type="protein sequence ID" value="OSM05262.1"/>
    <property type="molecule type" value="Genomic_DNA"/>
</dbReference>
<organism evidence="8 9">
    <name type="scientific">Magnetofaba australis IT-1</name>
    <dbReference type="NCBI Taxonomy" id="1434232"/>
    <lineage>
        <taxon>Bacteria</taxon>
        <taxon>Pseudomonadati</taxon>
        <taxon>Pseudomonadota</taxon>
        <taxon>Magnetococcia</taxon>
        <taxon>Magnetococcales</taxon>
        <taxon>Magnetococcaceae</taxon>
        <taxon>Magnetofaba</taxon>
    </lineage>
</organism>
<keyword evidence="2" id="KW-0574">Periplasm</keyword>
<accession>A0A1Y2K6I3</accession>
<protein>
    <submittedName>
        <fullName evidence="8">Putative PpiC-type peptidyl-prolyl cis-trans isomerase</fullName>
    </submittedName>
</protein>
<feature type="domain" description="PpiC" evidence="7">
    <location>
        <begin position="254"/>
        <end position="355"/>
    </location>
</feature>
<dbReference type="Pfam" id="PF00639">
    <property type="entry name" value="Rotamase"/>
    <property type="match status" value="2"/>
</dbReference>
<evidence type="ECO:0000256" key="6">
    <source>
        <dbReference type="PROSITE-ProRule" id="PRU00278"/>
    </source>
</evidence>
<dbReference type="PROSITE" id="PS50198">
    <property type="entry name" value="PPIC_PPIASE_2"/>
    <property type="match status" value="2"/>
</dbReference>
<evidence type="ECO:0000256" key="3">
    <source>
        <dbReference type="ARBA" id="ARBA00023110"/>
    </source>
</evidence>
<feature type="domain" description="PpiC" evidence="7">
    <location>
        <begin position="140"/>
        <end position="241"/>
    </location>
</feature>
<dbReference type="STRING" id="1434232.MAIT1_03427"/>
<comment type="caution">
    <text evidence="8">The sequence shown here is derived from an EMBL/GenBank/DDBJ whole genome shotgun (WGS) entry which is preliminary data.</text>
</comment>
<dbReference type="InterPro" id="IPR015391">
    <property type="entry name" value="SurA_N"/>
</dbReference>
<dbReference type="InterPro" id="IPR050280">
    <property type="entry name" value="OMP_Chaperone_SurA"/>
</dbReference>
<sequence>MVEGEVITASEVRAKAGPILERLNASGSPANPARIYNRVLDSLIMRILQRNKAKQFGIVASDRDVMKMAAGIARKNGVSPQDMPKIVAQQGGDWEDYLNQLRDDMIKTQLLRRVIRPLVSVSEEELRDLYESAKESDEGAEERRVGQILIALDERAPELEVEKAYNRAEELAQQLRDGGSLATLASQHSDDPSGLNGGDMGWFKRGELLPEMERALFELTKGEISKPLRSPQGFHVFKLLDVRRDKSAHAKPAQQKVHASHILIKLERDASEAEVEAALQQIQAIRQKIVDGANFAQMAKEVSEGPSGANGGDLGFFGKGEMTPPFEQAAFALEVGQVSEPVRTEFGWHLILVEERQSIDGDSFEAQRDALRRRLLEARTKARFSQWLRDLRLRAYVEKY</sequence>
<dbReference type="SUPFAM" id="SSF109998">
    <property type="entry name" value="Triger factor/SurA peptide-binding domain-like"/>
    <property type="match status" value="1"/>
</dbReference>
<dbReference type="Gene3D" id="3.10.50.40">
    <property type="match status" value="2"/>
</dbReference>
<dbReference type="SUPFAM" id="SSF54534">
    <property type="entry name" value="FKBP-like"/>
    <property type="match status" value="2"/>
</dbReference>
<dbReference type="PANTHER" id="PTHR47637:SF1">
    <property type="entry name" value="CHAPERONE SURA"/>
    <property type="match status" value="1"/>
</dbReference>
<dbReference type="GO" id="GO:0003755">
    <property type="term" value="F:peptidyl-prolyl cis-trans isomerase activity"/>
    <property type="evidence" value="ECO:0007669"/>
    <property type="project" value="UniProtKB-KW"/>
</dbReference>
<dbReference type="InterPro" id="IPR046357">
    <property type="entry name" value="PPIase_dom_sf"/>
</dbReference>
<evidence type="ECO:0000313" key="9">
    <source>
        <dbReference type="Proteomes" id="UP000194003"/>
    </source>
</evidence>
<keyword evidence="9" id="KW-1185">Reference proteome</keyword>
<keyword evidence="5 6" id="KW-0413">Isomerase</keyword>
<keyword evidence="3 6" id="KW-0697">Rotamase</keyword>
<dbReference type="AlphaFoldDB" id="A0A1Y2K6I3"/>
<gene>
    <name evidence="8" type="ORF">MAIT1_03427</name>
</gene>
<dbReference type="Proteomes" id="UP000194003">
    <property type="component" value="Unassembled WGS sequence"/>
</dbReference>
<dbReference type="PANTHER" id="PTHR47637">
    <property type="entry name" value="CHAPERONE SURA"/>
    <property type="match status" value="1"/>
</dbReference>
<evidence type="ECO:0000256" key="5">
    <source>
        <dbReference type="ARBA" id="ARBA00023235"/>
    </source>
</evidence>
<reference evidence="8 9" key="1">
    <citation type="journal article" date="2016" name="BMC Genomics">
        <title>Combined genomic and structural analyses of a cultured magnetotactic bacterium reveals its niche adaptation to a dynamic environment.</title>
        <authorList>
            <person name="Araujo A.C."/>
            <person name="Morillo V."/>
            <person name="Cypriano J."/>
            <person name="Teixeira L.C."/>
            <person name="Leao P."/>
            <person name="Lyra S."/>
            <person name="Almeida L.G."/>
            <person name="Bazylinski D.A."/>
            <person name="Vasconcellos A.T."/>
            <person name="Abreu F."/>
            <person name="Lins U."/>
        </authorList>
    </citation>
    <scope>NUCLEOTIDE SEQUENCE [LARGE SCALE GENOMIC DNA]</scope>
    <source>
        <strain evidence="8 9">IT-1</strain>
    </source>
</reference>
<proteinExistence type="predicted"/>